<dbReference type="GO" id="GO:0004222">
    <property type="term" value="F:metalloendopeptidase activity"/>
    <property type="evidence" value="ECO:0007669"/>
    <property type="project" value="InterPro"/>
</dbReference>
<gene>
    <name evidence="10" type="ORF">BGZ97_004236</name>
</gene>
<dbReference type="InterPro" id="IPR018497">
    <property type="entry name" value="Peptidase_M13_C"/>
</dbReference>
<evidence type="ECO:0000256" key="1">
    <source>
        <dbReference type="ARBA" id="ARBA00001947"/>
    </source>
</evidence>
<feature type="domain" description="Peptidase M13 N-terminal" evidence="9">
    <location>
        <begin position="12"/>
        <end position="413"/>
    </location>
</feature>
<dbReference type="CDD" id="cd08662">
    <property type="entry name" value="M13"/>
    <property type="match status" value="1"/>
</dbReference>
<evidence type="ECO:0000256" key="2">
    <source>
        <dbReference type="ARBA" id="ARBA00007357"/>
    </source>
</evidence>
<dbReference type="OrthoDB" id="6475849at2759"/>
<proteinExistence type="inferred from homology"/>
<comment type="similarity">
    <text evidence="2">Belongs to the peptidase M13 family.</text>
</comment>
<dbReference type="AlphaFoldDB" id="A0A9P6QSD9"/>
<evidence type="ECO:0000313" key="11">
    <source>
        <dbReference type="Proteomes" id="UP000823405"/>
    </source>
</evidence>
<dbReference type="Pfam" id="PF05649">
    <property type="entry name" value="Peptidase_M13_N"/>
    <property type="match status" value="1"/>
</dbReference>
<name>A0A9P6QSD9_9FUNG</name>
<dbReference type="PANTHER" id="PTHR11733:SF167">
    <property type="entry name" value="FI17812P1-RELATED"/>
    <property type="match status" value="1"/>
</dbReference>
<dbReference type="InterPro" id="IPR024079">
    <property type="entry name" value="MetalloPept_cat_dom_sf"/>
</dbReference>
<dbReference type="InterPro" id="IPR042089">
    <property type="entry name" value="Peptidase_M13_dom_2"/>
</dbReference>
<keyword evidence="5" id="KW-0378">Hydrolase</keyword>
<evidence type="ECO:0000259" key="8">
    <source>
        <dbReference type="Pfam" id="PF01431"/>
    </source>
</evidence>
<evidence type="ECO:0000256" key="7">
    <source>
        <dbReference type="ARBA" id="ARBA00023049"/>
    </source>
</evidence>
<dbReference type="Gene3D" id="1.10.1380.10">
    <property type="entry name" value="Neutral endopeptidase , domain2"/>
    <property type="match status" value="1"/>
</dbReference>
<dbReference type="EMBL" id="JAAAIN010002042">
    <property type="protein sequence ID" value="KAG0297742.1"/>
    <property type="molecule type" value="Genomic_DNA"/>
</dbReference>
<protein>
    <recommendedName>
        <fullName evidence="12">Zincin</fullName>
    </recommendedName>
</protein>
<dbReference type="Proteomes" id="UP000823405">
    <property type="component" value="Unassembled WGS sequence"/>
</dbReference>
<evidence type="ECO:0000313" key="10">
    <source>
        <dbReference type="EMBL" id="KAG0297742.1"/>
    </source>
</evidence>
<organism evidence="10 11">
    <name type="scientific">Linnemannia gamsii</name>
    <dbReference type="NCBI Taxonomy" id="64522"/>
    <lineage>
        <taxon>Eukaryota</taxon>
        <taxon>Fungi</taxon>
        <taxon>Fungi incertae sedis</taxon>
        <taxon>Mucoromycota</taxon>
        <taxon>Mortierellomycotina</taxon>
        <taxon>Mortierellomycetes</taxon>
        <taxon>Mortierellales</taxon>
        <taxon>Mortierellaceae</taxon>
        <taxon>Linnemannia</taxon>
    </lineage>
</organism>
<dbReference type="Pfam" id="PF01431">
    <property type="entry name" value="Peptidase_M13"/>
    <property type="match status" value="1"/>
</dbReference>
<dbReference type="InterPro" id="IPR000718">
    <property type="entry name" value="Peptidase_M13"/>
</dbReference>
<comment type="caution">
    <text evidence="10">The sequence shown here is derived from an EMBL/GenBank/DDBJ whole genome shotgun (WGS) entry which is preliminary data.</text>
</comment>
<accession>A0A9P6QSD9</accession>
<evidence type="ECO:0000256" key="4">
    <source>
        <dbReference type="ARBA" id="ARBA00022723"/>
    </source>
</evidence>
<evidence type="ECO:0000259" key="9">
    <source>
        <dbReference type="Pfam" id="PF05649"/>
    </source>
</evidence>
<keyword evidence="6" id="KW-0862">Zinc</keyword>
<dbReference type="GO" id="GO:0005886">
    <property type="term" value="C:plasma membrane"/>
    <property type="evidence" value="ECO:0007669"/>
    <property type="project" value="TreeGrafter"/>
</dbReference>
<evidence type="ECO:0000256" key="6">
    <source>
        <dbReference type="ARBA" id="ARBA00022833"/>
    </source>
</evidence>
<feature type="domain" description="Peptidase M13 C-terminal" evidence="8">
    <location>
        <begin position="484"/>
        <end position="690"/>
    </location>
</feature>
<dbReference type="Gene3D" id="3.40.390.10">
    <property type="entry name" value="Collagenase (Catalytic Domain)"/>
    <property type="match status" value="1"/>
</dbReference>
<keyword evidence="7" id="KW-0482">Metalloprotease</keyword>
<dbReference type="GO" id="GO:0046872">
    <property type="term" value="F:metal ion binding"/>
    <property type="evidence" value="ECO:0007669"/>
    <property type="project" value="UniProtKB-KW"/>
</dbReference>
<sequence>MHLFFSECSSGGGFNQKYEIPSDATSIGRRELMQQNNDRIVRSIVDVSLGISPKPARGDVAAQRNIKKLQDLFNSCMDEAAILKVGRKPLADEIQKIVKSFSAPGSPADKTTLSKTLGYFHRLGLSIPSFFFPYIGNEKNDPLVKVLSIYTNGVNMVMGQVAEFYQDPELVKQYQDTAAIMLQIILGDEDVANRTQSLAPKDVKKEWTDAAKDVVDFELQLADILSSPQDASDPVNYMTPRTIEQLSTLTPSVDWALMLQETIPSGVNYTRPIIVFWVPQLTKIDALLQKTPSSTLQHYFSWLLIQNHADKLAGPYKQPLLDWNNVVWGDSLDIKVGSWETCISLVNTNLNHLVGHYFIRETFKGNSRKEVMATIDNIIATYEKNFNTTAWLDKTTRDGAIKKLRSIAFAIGYSTHDPDGASSKSLDTFYKTYPVTANDYFGNQFNYFAWSATLSYSQLLQPVNREDMYEHVSSEAASNSFWFNMINIPAGILQDPVFNLENPEYLNYGSAGVIAAHEMGHAFDNIGRQYDHIGGNTIWWTNATTQTFKEKAQCLVEQYGNFTVKGPDNKDYNLNGKRTLSENMSDNTGLKMAFQTWQSRFKSDPNGRKIKNFKLPGLEKYTPEQLFFISIGRFWCSKMTPEALVQYTRSNPHSPPYWRTNGLAMNSPDFARVFSCPRGSPMNPEKKCAVW</sequence>
<keyword evidence="4" id="KW-0479">Metal-binding</keyword>
<comment type="cofactor">
    <cofactor evidence="1">
        <name>Zn(2+)</name>
        <dbReference type="ChEBI" id="CHEBI:29105"/>
    </cofactor>
</comment>
<dbReference type="GO" id="GO:0016485">
    <property type="term" value="P:protein processing"/>
    <property type="evidence" value="ECO:0007669"/>
    <property type="project" value="TreeGrafter"/>
</dbReference>
<dbReference type="InterPro" id="IPR008753">
    <property type="entry name" value="Peptidase_M13_N"/>
</dbReference>
<evidence type="ECO:0000256" key="3">
    <source>
        <dbReference type="ARBA" id="ARBA00022670"/>
    </source>
</evidence>
<dbReference type="PANTHER" id="PTHR11733">
    <property type="entry name" value="ZINC METALLOPROTEASE FAMILY M13 NEPRILYSIN-RELATED"/>
    <property type="match status" value="1"/>
</dbReference>
<dbReference type="SUPFAM" id="SSF55486">
    <property type="entry name" value="Metalloproteases ('zincins'), catalytic domain"/>
    <property type="match status" value="1"/>
</dbReference>
<keyword evidence="3" id="KW-0645">Protease</keyword>
<evidence type="ECO:0000256" key="5">
    <source>
        <dbReference type="ARBA" id="ARBA00022801"/>
    </source>
</evidence>
<dbReference type="PROSITE" id="PS51885">
    <property type="entry name" value="NEPRILYSIN"/>
    <property type="match status" value="1"/>
</dbReference>
<keyword evidence="11" id="KW-1185">Reference proteome</keyword>
<evidence type="ECO:0008006" key="12">
    <source>
        <dbReference type="Google" id="ProtNLM"/>
    </source>
</evidence>
<dbReference type="PRINTS" id="PR00786">
    <property type="entry name" value="NEPRILYSIN"/>
</dbReference>
<reference evidence="10" key="1">
    <citation type="journal article" date="2020" name="Fungal Divers.">
        <title>Resolving the Mortierellaceae phylogeny through synthesis of multi-gene phylogenetics and phylogenomics.</title>
        <authorList>
            <person name="Vandepol N."/>
            <person name="Liber J."/>
            <person name="Desiro A."/>
            <person name="Na H."/>
            <person name="Kennedy M."/>
            <person name="Barry K."/>
            <person name="Grigoriev I.V."/>
            <person name="Miller A.N."/>
            <person name="O'Donnell K."/>
            <person name="Stajich J.E."/>
            <person name="Bonito G."/>
        </authorList>
    </citation>
    <scope>NUCLEOTIDE SEQUENCE</scope>
    <source>
        <strain evidence="10">NVP60</strain>
    </source>
</reference>